<dbReference type="EMBL" id="LAZR01046031">
    <property type="protein sequence ID" value="KKK97485.1"/>
    <property type="molecule type" value="Genomic_DNA"/>
</dbReference>
<evidence type="ECO:0000313" key="1">
    <source>
        <dbReference type="EMBL" id="KKK97485.1"/>
    </source>
</evidence>
<dbReference type="AlphaFoldDB" id="A0A0F9AGS3"/>
<gene>
    <name evidence="1" type="ORF">LCGC14_2652280</name>
</gene>
<protein>
    <submittedName>
        <fullName evidence="1">Uncharacterized protein</fullName>
    </submittedName>
</protein>
<accession>A0A0F9AGS3</accession>
<organism evidence="1">
    <name type="scientific">marine sediment metagenome</name>
    <dbReference type="NCBI Taxonomy" id="412755"/>
    <lineage>
        <taxon>unclassified sequences</taxon>
        <taxon>metagenomes</taxon>
        <taxon>ecological metagenomes</taxon>
    </lineage>
</organism>
<sequence>MGKISRITDGTTVINFITEEDWQIERGGVSQSPLTDAHLVGDDPIAGKTMAISYKLAATAATHDELKTKVSALLALIRKAAQYQRTDWQLGPVWIEEQGRTESNPRYAMVLRAMELDRMSVLLKPFDLIHYLINVGLTFELEFPWRPTRPASLPTALTLTASDGPADELAVQLANFRDDVAITHFKELDGAVYTDLVPGDRLFPAIVATNDYIAWGSTDQPLKHIVIPKLGTAGDLTATNLVVYATTTSPWTMLVLGVDYTCYPGPTLKDCLEQTNEEIVISGRDIFCLAGYRLCQR</sequence>
<reference evidence="1" key="1">
    <citation type="journal article" date="2015" name="Nature">
        <title>Complex archaea that bridge the gap between prokaryotes and eukaryotes.</title>
        <authorList>
            <person name="Spang A."/>
            <person name="Saw J.H."/>
            <person name="Jorgensen S.L."/>
            <person name="Zaremba-Niedzwiedzka K."/>
            <person name="Martijn J."/>
            <person name="Lind A.E."/>
            <person name="van Eijk R."/>
            <person name="Schleper C."/>
            <person name="Guy L."/>
            <person name="Ettema T.J."/>
        </authorList>
    </citation>
    <scope>NUCLEOTIDE SEQUENCE</scope>
</reference>
<comment type="caution">
    <text evidence="1">The sequence shown here is derived from an EMBL/GenBank/DDBJ whole genome shotgun (WGS) entry which is preliminary data.</text>
</comment>
<proteinExistence type="predicted"/>
<name>A0A0F9AGS3_9ZZZZ</name>